<comment type="subcellular location">
    <subcellularLocation>
        <location evidence="1">Membrane</location>
        <topology evidence="1">Multi-pass membrane protein</topology>
    </subcellularLocation>
</comment>
<accession>Q2IKQ1</accession>
<feature type="transmembrane region" description="Helical" evidence="5">
    <location>
        <begin position="424"/>
        <end position="442"/>
    </location>
</feature>
<keyword evidence="2 5" id="KW-0812">Transmembrane</keyword>
<reference evidence="7" key="1">
    <citation type="submission" date="2006-01" db="EMBL/GenBank/DDBJ databases">
        <title>Complete sequence of Anaeromyxobacter dehalogenans 2CP-C.</title>
        <authorList>
            <consortium name="US DOE Joint Genome Institute"/>
            <person name="Copeland A."/>
            <person name="Lucas S."/>
            <person name="Lapidus A."/>
            <person name="Barry K."/>
            <person name="Detter J.C."/>
            <person name="Glavina T."/>
            <person name="Hammon N."/>
            <person name="Israni S."/>
            <person name="Pitluck S."/>
            <person name="Brettin T."/>
            <person name="Bruce D."/>
            <person name="Han C."/>
            <person name="Tapia R."/>
            <person name="Gilna P."/>
            <person name="Kiss H."/>
            <person name="Schmutz J."/>
            <person name="Larimer F."/>
            <person name="Land M."/>
            <person name="Kyrpides N."/>
            <person name="Anderson I."/>
            <person name="Sanford R.A."/>
            <person name="Ritalahti K.M."/>
            <person name="Thomas H.S."/>
            <person name="Kirby J.R."/>
            <person name="Zhulin I.B."/>
            <person name="Loeffler F.E."/>
            <person name="Richardson P."/>
        </authorList>
    </citation>
    <scope>NUCLEOTIDE SEQUENCE</scope>
    <source>
        <strain evidence="7">2CP-C</strain>
    </source>
</reference>
<dbReference type="Pfam" id="PF04932">
    <property type="entry name" value="Wzy_C"/>
    <property type="match status" value="1"/>
</dbReference>
<evidence type="ECO:0000313" key="8">
    <source>
        <dbReference type="Proteomes" id="UP000001935"/>
    </source>
</evidence>
<feature type="transmembrane region" description="Helical" evidence="5">
    <location>
        <begin position="139"/>
        <end position="159"/>
    </location>
</feature>
<dbReference type="STRING" id="290397.Adeh_2463"/>
<dbReference type="PANTHER" id="PTHR37422:SF13">
    <property type="entry name" value="LIPOPOLYSACCHARIDE BIOSYNTHESIS PROTEIN PA4999-RELATED"/>
    <property type="match status" value="1"/>
</dbReference>
<dbReference type="AlphaFoldDB" id="Q2IKQ1"/>
<dbReference type="RefSeq" id="WP_011421515.1">
    <property type="nucleotide sequence ID" value="NC_007760.1"/>
</dbReference>
<keyword evidence="3 5" id="KW-1133">Transmembrane helix</keyword>
<sequence>MRPAEAVVVHAQGGRADAARAALVRLAWAGAALTAASLPVSIAGMQIGAGVALGALLLRRLAGGRGPPVPAPGAQVALATVVLLGAALASIAIAALAGAGAGRLDHVLYARGLAVPLVFLLAIERGDPGEDPEAPRRRALALVVAWAVAALVPASIAWAQHRTGFDLLHALGLRDAPLRAKLYTGVGPLDVPTGRYGAVGLFSWYTRLALSLTPLAALAAALALLAPLRRRTRIALALGAGGAAWAVVLTTSRAAWAGLVVAAVVLALSAGRSVRRVALPLTLAASVAAGCAVPDLRVRLERAFSADTNADRAAIWRACRAVIADHPLTGVGYKALPQVGRRYYETYSADTPVRSWCHDTPLSAWAEGGPLLAGAVLAWVALLVRAFLRARRAGDPLARAAAAGALAALAALTVNALVHDVLWAMEPLYANGFLLAAAAVLARPRSAGASRARPVLRAVP</sequence>
<evidence type="ECO:0000256" key="4">
    <source>
        <dbReference type="ARBA" id="ARBA00023136"/>
    </source>
</evidence>
<evidence type="ECO:0000256" key="1">
    <source>
        <dbReference type="ARBA" id="ARBA00004141"/>
    </source>
</evidence>
<name>Q2IKQ1_ANADE</name>
<keyword evidence="4 5" id="KW-0472">Membrane</keyword>
<dbReference type="eggNOG" id="COG3307">
    <property type="taxonomic scope" value="Bacteria"/>
</dbReference>
<dbReference type="PANTHER" id="PTHR37422">
    <property type="entry name" value="TEICHURONIC ACID BIOSYNTHESIS PROTEIN TUAE"/>
    <property type="match status" value="1"/>
</dbReference>
<feature type="domain" description="O-antigen ligase-related" evidence="6">
    <location>
        <begin position="243"/>
        <end position="371"/>
    </location>
</feature>
<evidence type="ECO:0000259" key="6">
    <source>
        <dbReference type="Pfam" id="PF04932"/>
    </source>
</evidence>
<feature type="transmembrane region" description="Helical" evidence="5">
    <location>
        <begin position="400"/>
        <end position="418"/>
    </location>
</feature>
<feature type="transmembrane region" description="Helical" evidence="5">
    <location>
        <begin position="371"/>
        <end position="388"/>
    </location>
</feature>
<gene>
    <name evidence="7" type="ordered locus">Adeh_2463</name>
</gene>
<evidence type="ECO:0000313" key="7">
    <source>
        <dbReference type="EMBL" id="ABC82233.1"/>
    </source>
</evidence>
<dbReference type="GO" id="GO:0016020">
    <property type="term" value="C:membrane"/>
    <property type="evidence" value="ECO:0007669"/>
    <property type="project" value="UniProtKB-SubCell"/>
</dbReference>
<feature type="transmembrane region" description="Helical" evidence="5">
    <location>
        <begin position="78"/>
        <end position="100"/>
    </location>
</feature>
<protein>
    <recommendedName>
        <fullName evidence="6">O-antigen ligase-related domain-containing protein</fullName>
    </recommendedName>
</protein>
<proteinExistence type="predicted"/>
<dbReference type="KEGG" id="ade:Adeh_2463"/>
<evidence type="ECO:0000256" key="3">
    <source>
        <dbReference type="ARBA" id="ARBA00022989"/>
    </source>
</evidence>
<dbReference type="InterPro" id="IPR007016">
    <property type="entry name" value="O-antigen_ligase-rel_domated"/>
</dbReference>
<feature type="transmembrane region" description="Helical" evidence="5">
    <location>
        <begin position="232"/>
        <end position="248"/>
    </location>
</feature>
<dbReference type="HOGENOM" id="CLU_594025_0_0_7"/>
<feature type="transmembrane region" description="Helical" evidence="5">
    <location>
        <begin position="204"/>
        <end position="225"/>
    </location>
</feature>
<evidence type="ECO:0000256" key="2">
    <source>
        <dbReference type="ARBA" id="ARBA00022692"/>
    </source>
</evidence>
<dbReference type="EMBL" id="CP000251">
    <property type="protein sequence ID" value="ABC82233.1"/>
    <property type="molecule type" value="Genomic_DNA"/>
</dbReference>
<organism evidence="7 8">
    <name type="scientific">Anaeromyxobacter dehalogenans (strain 2CP-C)</name>
    <dbReference type="NCBI Taxonomy" id="290397"/>
    <lineage>
        <taxon>Bacteria</taxon>
        <taxon>Pseudomonadati</taxon>
        <taxon>Myxococcota</taxon>
        <taxon>Myxococcia</taxon>
        <taxon>Myxococcales</taxon>
        <taxon>Cystobacterineae</taxon>
        <taxon>Anaeromyxobacteraceae</taxon>
        <taxon>Anaeromyxobacter</taxon>
    </lineage>
</organism>
<dbReference type="InterPro" id="IPR051533">
    <property type="entry name" value="WaaL-like"/>
</dbReference>
<evidence type="ECO:0000256" key="5">
    <source>
        <dbReference type="SAM" id="Phobius"/>
    </source>
</evidence>
<dbReference type="Proteomes" id="UP000001935">
    <property type="component" value="Chromosome"/>
</dbReference>